<evidence type="ECO:0000256" key="7">
    <source>
        <dbReference type="SAM" id="Phobius"/>
    </source>
</evidence>
<dbReference type="RefSeq" id="WP_116565827.1">
    <property type="nucleotide sequence ID" value="NZ_QDKP01000021.1"/>
</dbReference>
<accession>A0A2T9JPA2</accession>
<feature type="transmembrane region" description="Helical" evidence="7">
    <location>
        <begin position="181"/>
        <end position="206"/>
    </location>
</feature>
<dbReference type="GO" id="GO:0030255">
    <property type="term" value="P:protein secretion by the type IV secretion system"/>
    <property type="evidence" value="ECO:0007669"/>
    <property type="project" value="InterPro"/>
</dbReference>
<dbReference type="Proteomes" id="UP000244913">
    <property type="component" value="Unassembled WGS sequence"/>
</dbReference>
<feature type="region of interest" description="Disordered" evidence="6">
    <location>
        <begin position="300"/>
        <end position="322"/>
    </location>
</feature>
<proteinExistence type="inferred from homology"/>
<evidence type="ECO:0000256" key="4">
    <source>
        <dbReference type="ARBA" id="ARBA00022989"/>
    </source>
</evidence>
<name>A0A2T9JPA2_9CAUL</name>
<evidence type="ECO:0000313" key="9">
    <source>
        <dbReference type="Proteomes" id="UP000244913"/>
    </source>
</evidence>
<organism evidence="8 9">
    <name type="scientific">Caulobacter radicis</name>
    <dbReference type="NCBI Taxonomy" id="2172650"/>
    <lineage>
        <taxon>Bacteria</taxon>
        <taxon>Pseudomonadati</taxon>
        <taxon>Pseudomonadota</taxon>
        <taxon>Alphaproteobacteria</taxon>
        <taxon>Caulobacterales</taxon>
        <taxon>Caulobacteraceae</taxon>
        <taxon>Caulobacter</taxon>
    </lineage>
</organism>
<comment type="similarity">
    <text evidence="2">Belongs to the TrbL/VirB6 family.</text>
</comment>
<feature type="transmembrane region" description="Helical" evidence="7">
    <location>
        <begin position="264"/>
        <end position="292"/>
    </location>
</feature>
<dbReference type="GO" id="GO:0016020">
    <property type="term" value="C:membrane"/>
    <property type="evidence" value="ECO:0007669"/>
    <property type="project" value="UniProtKB-SubCell"/>
</dbReference>
<evidence type="ECO:0000256" key="1">
    <source>
        <dbReference type="ARBA" id="ARBA00004141"/>
    </source>
</evidence>
<evidence type="ECO:0000256" key="2">
    <source>
        <dbReference type="ARBA" id="ARBA00007802"/>
    </source>
</evidence>
<feature type="transmembrane region" description="Helical" evidence="7">
    <location>
        <begin position="218"/>
        <end position="244"/>
    </location>
</feature>
<sequence length="404" mass="41125">MTPVSCPAADAPLVQGLIGSVDCQVHGLAQAGYAALSAPGSPVSTLLTVLMTLYVGFMGYRLVLGRGTLRIGDATIAAVKLALVVALATNWALLETLAYDLLFKAPTEVGSLLLAQLDGGAAGRLDPFVRLQAAFDTLQDAAKHFATRAGARDAALQGGPGFAAFAANVGGLVMLLTSLGVVLACKVVLSVLLALAPIVAGLLLFETTRGLVEGWLKAMIALAVLPMIATLALSLELAMMAPALKALKALKDAQQFAELDMGPAITVLVLSLVFAAVLVATAIAVCVIAAGLRLPRERSVDREVPPVSMPDAPTASPLEPPSRAAHVAAAAVNLARREEQAAASAAAASSTVGPRRLVVVSDRTETAPASGSTTAPTAAAVPLGASYRRPASPRLAASGTRRDQ</sequence>
<comment type="caution">
    <text evidence="8">The sequence shown here is derived from an EMBL/GenBank/DDBJ whole genome shotgun (WGS) entry which is preliminary data.</text>
</comment>
<evidence type="ECO:0000256" key="5">
    <source>
        <dbReference type="ARBA" id="ARBA00023136"/>
    </source>
</evidence>
<reference evidence="8 9" key="1">
    <citation type="submission" date="2018-04" db="EMBL/GenBank/DDBJ databases">
        <title>The genome sequence of Caulobacter sp. 736.</title>
        <authorList>
            <person name="Gao J."/>
            <person name="Sun J."/>
        </authorList>
    </citation>
    <scope>NUCLEOTIDE SEQUENCE [LARGE SCALE GENOMIC DNA]</scope>
    <source>
        <strain evidence="8 9">736</strain>
    </source>
</reference>
<keyword evidence="5 7" id="KW-0472">Membrane</keyword>
<dbReference type="EMBL" id="QDKP01000021">
    <property type="protein sequence ID" value="PVM85532.1"/>
    <property type="molecule type" value="Genomic_DNA"/>
</dbReference>
<evidence type="ECO:0000256" key="6">
    <source>
        <dbReference type="SAM" id="MobiDB-lite"/>
    </source>
</evidence>
<keyword evidence="9" id="KW-1185">Reference proteome</keyword>
<protein>
    <recommendedName>
        <fullName evidence="10">Type VI secretion protein</fullName>
    </recommendedName>
</protein>
<dbReference type="InterPro" id="IPR007688">
    <property type="entry name" value="Conjugal_tfr_TrbL/VirB6"/>
</dbReference>
<evidence type="ECO:0000256" key="3">
    <source>
        <dbReference type="ARBA" id="ARBA00022692"/>
    </source>
</evidence>
<feature type="region of interest" description="Disordered" evidence="6">
    <location>
        <begin position="345"/>
        <end position="404"/>
    </location>
</feature>
<evidence type="ECO:0000313" key="8">
    <source>
        <dbReference type="EMBL" id="PVM85532.1"/>
    </source>
</evidence>
<evidence type="ECO:0008006" key="10">
    <source>
        <dbReference type="Google" id="ProtNLM"/>
    </source>
</evidence>
<keyword evidence="3 7" id="KW-0812">Transmembrane</keyword>
<feature type="compositionally biased region" description="Low complexity" evidence="6">
    <location>
        <begin position="366"/>
        <end position="386"/>
    </location>
</feature>
<keyword evidence="4 7" id="KW-1133">Transmembrane helix</keyword>
<feature type="transmembrane region" description="Helical" evidence="7">
    <location>
        <begin position="43"/>
        <end position="63"/>
    </location>
</feature>
<feature type="transmembrane region" description="Helical" evidence="7">
    <location>
        <begin position="75"/>
        <end position="94"/>
    </location>
</feature>
<dbReference type="Pfam" id="PF04610">
    <property type="entry name" value="TrbL"/>
    <property type="match status" value="1"/>
</dbReference>
<comment type="subcellular location">
    <subcellularLocation>
        <location evidence="1">Membrane</location>
        <topology evidence="1">Multi-pass membrane protein</topology>
    </subcellularLocation>
</comment>
<dbReference type="AlphaFoldDB" id="A0A2T9JPA2"/>
<gene>
    <name evidence="8" type="ORF">DDF65_06925</name>
</gene>